<feature type="chain" id="PRO_5040126731" evidence="1">
    <location>
        <begin position="19"/>
        <end position="223"/>
    </location>
</feature>
<gene>
    <name evidence="2" type="ORF">SEMRO_587_G171340.1</name>
</gene>
<dbReference type="Proteomes" id="UP001153069">
    <property type="component" value="Unassembled WGS sequence"/>
</dbReference>
<comment type="caution">
    <text evidence="2">The sequence shown here is derived from an EMBL/GenBank/DDBJ whole genome shotgun (WGS) entry which is preliminary data.</text>
</comment>
<sequence>MTQLRFSLPLAVCVFISATPGEHNNNVASALSMPRRGFLQQATVATTGATMGWVLSQQQQLSHPGGCACGQCLHAKNCNCGTCTTGVHVAGCQCGSCVSGHDAGCNCAMCGTHDAGCNCAMCSDHGAGCNCGTCGGGLASAFRPPAAYAYEKRQVGGANPSAETAAFNIQSEKTYDRLEKSGFPLDSRAEEQARLSDALASFSYPASNAAASDKNDNKKQGKK</sequence>
<organism evidence="2 3">
    <name type="scientific">Seminavis robusta</name>
    <dbReference type="NCBI Taxonomy" id="568900"/>
    <lineage>
        <taxon>Eukaryota</taxon>
        <taxon>Sar</taxon>
        <taxon>Stramenopiles</taxon>
        <taxon>Ochrophyta</taxon>
        <taxon>Bacillariophyta</taxon>
        <taxon>Bacillariophyceae</taxon>
        <taxon>Bacillariophycidae</taxon>
        <taxon>Naviculales</taxon>
        <taxon>Naviculaceae</taxon>
        <taxon>Seminavis</taxon>
    </lineage>
</organism>
<protein>
    <submittedName>
        <fullName evidence="2">Uncharacterized protein</fullName>
    </submittedName>
</protein>
<dbReference type="OrthoDB" id="42162at2759"/>
<evidence type="ECO:0000313" key="3">
    <source>
        <dbReference type="Proteomes" id="UP001153069"/>
    </source>
</evidence>
<feature type="signal peptide" evidence="1">
    <location>
        <begin position="1"/>
        <end position="18"/>
    </location>
</feature>
<dbReference type="AlphaFoldDB" id="A0A9N8E2H5"/>
<keyword evidence="1" id="KW-0732">Signal</keyword>
<accession>A0A9N8E2H5</accession>
<dbReference type="EMBL" id="CAICTM010000586">
    <property type="protein sequence ID" value="CAB9513366.1"/>
    <property type="molecule type" value="Genomic_DNA"/>
</dbReference>
<reference evidence="2" key="1">
    <citation type="submission" date="2020-06" db="EMBL/GenBank/DDBJ databases">
        <authorList>
            <consortium name="Plant Systems Biology data submission"/>
        </authorList>
    </citation>
    <scope>NUCLEOTIDE SEQUENCE</scope>
    <source>
        <strain evidence="2">D6</strain>
    </source>
</reference>
<evidence type="ECO:0000313" key="2">
    <source>
        <dbReference type="EMBL" id="CAB9513366.1"/>
    </source>
</evidence>
<name>A0A9N8E2H5_9STRA</name>
<keyword evidence="3" id="KW-1185">Reference proteome</keyword>
<proteinExistence type="predicted"/>
<evidence type="ECO:0000256" key="1">
    <source>
        <dbReference type="SAM" id="SignalP"/>
    </source>
</evidence>